<dbReference type="GeneID" id="36594347"/>
<evidence type="ECO:0000313" key="3">
    <source>
        <dbReference type="EMBL" id="PMD67537.1"/>
    </source>
</evidence>
<feature type="coiled-coil region" evidence="1">
    <location>
        <begin position="120"/>
        <end position="196"/>
    </location>
</feature>
<accession>A0A2J6TWZ4</accession>
<feature type="region of interest" description="Disordered" evidence="2">
    <location>
        <begin position="466"/>
        <end position="508"/>
    </location>
</feature>
<feature type="coiled-coil region" evidence="1">
    <location>
        <begin position="35"/>
        <end position="91"/>
    </location>
</feature>
<gene>
    <name evidence="3" type="ORF">K444DRAFT_658556</name>
</gene>
<keyword evidence="1" id="KW-0175">Coiled coil</keyword>
<keyword evidence="4" id="KW-1185">Reference proteome</keyword>
<dbReference type="OrthoDB" id="5421041at2759"/>
<dbReference type="InParanoid" id="A0A2J6TWZ4"/>
<evidence type="ECO:0000256" key="2">
    <source>
        <dbReference type="SAM" id="MobiDB-lite"/>
    </source>
</evidence>
<name>A0A2J6TWZ4_9HELO</name>
<dbReference type="EMBL" id="KZ613740">
    <property type="protein sequence ID" value="PMD67537.1"/>
    <property type="molecule type" value="Genomic_DNA"/>
</dbReference>
<dbReference type="Proteomes" id="UP000235371">
    <property type="component" value="Unassembled WGS sequence"/>
</dbReference>
<dbReference type="AlphaFoldDB" id="A0A2J6TWZ4"/>
<protein>
    <submittedName>
        <fullName evidence="3">Uncharacterized protein</fullName>
    </submittedName>
</protein>
<reference evidence="3 4" key="1">
    <citation type="submission" date="2016-04" db="EMBL/GenBank/DDBJ databases">
        <title>A degradative enzymes factory behind the ericoid mycorrhizal symbiosis.</title>
        <authorList>
            <consortium name="DOE Joint Genome Institute"/>
            <person name="Martino E."/>
            <person name="Morin E."/>
            <person name="Grelet G."/>
            <person name="Kuo A."/>
            <person name="Kohler A."/>
            <person name="Daghino S."/>
            <person name="Barry K."/>
            <person name="Choi C."/>
            <person name="Cichocki N."/>
            <person name="Clum A."/>
            <person name="Copeland A."/>
            <person name="Hainaut M."/>
            <person name="Haridas S."/>
            <person name="Labutti K."/>
            <person name="Lindquist E."/>
            <person name="Lipzen A."/>
            <person name="Khouja H.-R."/>
            <person name="Murat C."/>
            <person name="Ohm R."/>
            <person name="Olson A."/>
            <person name="Spatafora J."/>
            <person name="Veneault-Fourrey C."/>
            <person name="Henrissat B."/>
            <person name="Grigoriev I."/>
            <person name="Martin F."/>
            <person name="Perotto S."/>
        </authorList>
    </citation>
    <scope>NUCLEOTIDE SEQUENCE [LARGE SCALE GENOMIC DNA]</scope>
    <source>
        <strain evidence="3 4">E</strain>
    </source>
</reference>
<evidence type="ECO:0000313" key="4">
    <source>
        <dbReference type="Proteomes" id="UP000235371"/>
    </source>
</evidence>
<evidence type="ECO:0000256" key="1">
    <source>
        <dbReference type="SAM" id="Coils"/>
    </source>
</evidence>
<dbReference type="RefSeq" id="XP_024744441.1">
    <property type="nucleotide sequence ID" value="XM_024886270.1"/>
</dbReference>
<organism evidence="3 4">
    <name type="scientific">Hyaloscypha bicolor E</name>
    <dbReference type="NCBI Taxonomy" id="1095630"/>
    <lineage>
        <taxon>Eukaryota</taxon>
        <taxon>Fungi</taxon>
        <taxon>Dikarya</taxon>
        <taxon>Ascomycota</taxon>
        <taxon>Pezizomycotina</taxon>
        <taxon>Leotiomycetes</taxon>
        <taxon>Helotiales</taxon>
        <taxon>Hyaloscyphaceae</taxon>
        <taxon>Hyaloscypha</taxon>
        <taxon>Hyaloscypha bicolor</taxon>
    </lineage>
</organism>
<proteinExistence type="predicted"/>
<sequence>MAANSSQVVEAFITAVRNLASDDNYKTIEGTFDEIPRLERLIKSKDDELDRVKREVTDLKSKHEGRLQQELELYRTQRNKQEEEKTKLSGNISTLTATIKERDKVVARLSQAQSGPRGQLDLVKKSLEEEKVKVTNANAEISELQKNIKAKDIEIDNQKDRLRDSDTQASKTNNQLQALREDNATLRQSLQATRARLSELNGFAKELHENDAEVWIIRLDAMWESARQLVTSHLKEDVPESSLVSLDRWKKFRESQVLDRLPLPRSNTLAAKRMRIVALLVILARWINDLIFQPIYILDDEDDEVRLLLIHMAVENSKKESFFRALLLSIDPEEHEKKALKRVEQVVREVVWYVQDMLSDIKRESFKSSLEQVVQQACDAWKIAQRSRKKFEPYFDLIPSDSREWQPLRFEKSGAGAGEQDSTTPSDGDEELLVVFPRIYSIEGGPPDPITNGVVLMKSQSIAAKAEIERRKSSSPTVGKTMSRSRPNKPRTQSISLNAGNGVLSQPT</sequence>
<feature type="compositionally biased region" description="Polar residues" evidence="2">
    <location>
        <begin position="474"/>
        <end position="508"/>
    </location>
</feature>